<dbReference type="EMBL" id="CP042266">
    <property type="protein sequence ID" value="QDY81357.1"/>
    <property type="molecule type" value="Genomic_DNA"/>
</dbReference>
<organism evidence="1 2">
    <name type="scientific">Streptomyces qinzhouensis</name>
    <dbReference type="NCBI Taxonomy" id="2599401"/>
    <lineage>
        <taxon>Bacteria</taxon>
        <taxon>Bacillati</taxon>
        <taxon>Actinomycetota</taxon>
        <taxon>Actinomycetes</taxon>
        <taxon>Kitasatosporales</taxon>
        <taxon>Streptomycetaceae</taxon>
        <taxon>Streptomyces</taxon>
    </lineage>
</organism>
<accession>A0A5B8JIB8</accession>
<proteinExistence type="predicted"/>
<evidence type="ECO:0000313" key="1">
    <source>
        <dbReference type="EMBL" id="QDY81357.1"/>
    </source>
</evidence>
<name>A0A5B8JIB8_9ACTN</name>
<sequence length="80" mass="8745">MTSPEPPPANPPVLGTLLRDTARDLVGEFRGVAGNRWTLRPTNGGPDWPVSPEHTEPADIVARLRARGETEENTPQGHRQ</sequence>
<dbReference type="Proteomes" id="UP000320580">
    <property type="component" value="Chromosome"/>
</dbReference>
<protein>
    <submittedName>
        <fullName evidence="1">Uncharacterized protein</fullName>
    </submittedName>
</protein>
<evidence type="ECO:0000313" key="2">
    <source>
        <dbReference type="Proteomes" id="UP000320580"/>
    </source>
</evidence>
<keyword evidence="2" id="KW-1185">Reference proteome</keyword>
<dbReference type="KEGG" id="sqz:FQU76_28435"/>
<reference evidence="1 2" key="1">
    <citation type="submission" date="2019-07" db="EMBL/GenBank/DDBJ databases">
        <authorList>
            <person name="Zhu P."/>
        </authorList>
    </citation>
    <scope>NUCLEOTIDE SEQUENCE [LARGE SCALE GENOMIC DNA]</scope>
    <source>
        <strain evidence="1 2">SSL-25</strain>
    </source>
</reference>
<dbReference type="AlphaFoldDB" id="A0A5B8JIB8"/>
<dbReference type="OrthoDB" id="3855669at2"/>
<gene>
    <name evidence="1" type="ORF">FQU76_28435</name>
</gene>